<evidence type="ECO:0000256" key="1">
    <source>
        <dbReference type="ARBA" id="ARBA00022723"/>
    </source>
</evidence>
<dbReference type="PROSITE" id="PS00518">
    <property type="entry name" value="ZF_RING_1"/>
    <property type="match status" value="1"/>
</dbReference>
<dbReference type="Pfam" id="PF15227">
    <property type="entry name" value="zf-C3HC4_4"/>
    <property type="match status" value="1"/>
</dbReference>
<evidence type="ECO:0000259" key="6">
    <source>
        <dbReference type="PROSITE" id="PS50089"/>
    </source>
</evidence>
<evidence type="ECO:0000256" key="3">
    <source>
        <dbReference type="ARBA" id="ARBA00022833"/>
    </source>
</evidence>
<evidence type="ECO:0000313" key="7">
    <source>
        <dbReference type="Proteomes" id="UP000515129"/>
    </source>
</evidence>
<protein>
    <submittedName>
        <fullName evidence="8">E3 ubiquitin/ISG15 ligase TRIM25-like</fullName>
    </submittedName>
</protein>
<dbReference type="OrthoDB" id="6105938at2759"/>
<reference evidence="8" key="1">
    <citation type="submission" date="2025-08" db="UniProtKB">
        <authorList>
            <consortium name="RefSeq"/>
        </authorList>
    </citation>
    <scope>IDENTIFICATION</scope>
    <source>
        <strain evidence="8">Wakin</strain>
        <tissue evidence="8">Muscle</tissue>
    </source>
</reference>
<feature type="compositionally biased region" description="Acidic residues" evidence="5">
    <location>
        <begin position="385"/>
        <end position="424"/>
    </location>
</feature>
<organism evidence="7 8">
    <name type="scientific">Carassius auratus</name>
    <name type="common">Goldfish</name>
    <dbReference type="NCBI Taxonomy" id="7957"/>
    <lineage>
        <taxon>Eukaryota</taxon>
        <taxon>Metazoa</taxon>
        <taxon>Chordata</taxon>
        <taxon>Craniata</taxon>
        <taxon>Vertebrata</taxon>
        <taxon>Euteleostomi</taxon>
        <taxon>Actinopterygii</taxon>
        <taxon>Neopterygii</taxon>
        <taxon>Teleostei</taxon>
        <taxon>Ostariophysi</taxon>
        <taxon>Cypriniformes</taxon>
        <taxon>Cyprinidae</taxon>
        <taxon>Cyprininae</taxon>
        <taxon>Carassius</taxon>
    </lineage>
</organism>
<feature type="compositionally biased region" description="Basic and acidic residues" evidence="5">
    <location>
        <begin position="1"/>
        <end position="10"/>
    </location>
</feature>
<feature type="compositionally biased region" description="Basic and acidic residues" evidence="5">
    <location>
        <begin position="27"/>
        <end position="52"/>
    </location>
</feature>
<feature type="region of interest" description="Disordered" evidence="5">
    <location>
        <begin position="287"/>
        <end position="320"/>
    </location>
</feature>
<keyword evidence="1" id="KW-0479">Metal-binding</keyword>
<dbReference type="PANTHER" id="PTHR25465:SF75">
    <property type="entry name" value="E3 UBIQUITIN_ISG15 LIGASE TRIM25-RELATED"/>
    <property type="match status" value="1"/>
</dbReference>
<evidence type="ECO:0000313" key="8">
    <source>
        <dbReference type="RefSeq" id="XP_026126205.1"/>
    </source>
</evidence>
<dbReference type="SUPFAM" id="SSF57850">
    <property type="entry name" value="RING/U-box"/>
    <property type="match status" value="1"/>
</dbReference>
<dbReference type="InterPro" id="IPR013083">
    <property type="entry name" value="Znf_RING/FYVE/PHD"/>
</dbReference>
<feature type="region of interest" description="Disordered" evidence="5">
    <location>
        <begin position="1"/>
        <end position="77"/>
    </location>
</feature>
<dbReference type="GeneID" id="113107729"/>
<dbReference type="InterPro" id="IPR017907">
    <property type="entry name" value="Znf_RING_CS"/>
</dbReference>
<evidence type="ECO:0000256" key="5">
    <source>
        <dbReference type="SAM" id="MobiDB-lite"/>
    </source>
</evidence>
<dbReference type="Gene3D" id="3.30.40.10">
    <property type="entry name" value="Zinc/RING finger domain, C3HC4 (zinc finger)"/>
    <property type="match status" value="1"/>
</dbReference>
<evidence type="ECO:0000256" key="4">
    <source>
        <dbReference type="PROSITE-ProRule" id="PRU00175"/>
    </source>
</evidence>
<feature type="region of interest" description="Disordered" evidence="5">
    <location>
        <begin position="379"/>
        <end position="476"/>
    </location>
</feature>
<dbReference type="AlphaFoldDB" id="A0A6P6Q1S8"/>
<dbReference type="RefSeq" id="XP_026126205.1">
    <property type="nucleotide sequence ID" value="XM_026270420.1"/>
</dbReference>
<accession>A0A6P6Q1S8</accession>
<feature type="compositionally biased region" description="Low complexity" evidence="5">
    <location>
        <begin position="304"/>
        <end position="320"/>
    </location>
</feature>
<keyword evidence="2 4" id="KW-0863">Zinc-finger</keyword>
<proteinExistence type="predicted"/>
<dbReference type="KEGG" id="caua:113107729"/>
<dbReference type="GO" id="GO:0008270">
    <property type="term" value="F:zinc ion binding"/>
    <property type="evidence" value="ECO:0007669"/>
    <property type="project" value="UniProtKB-KW"/>
</dbReference>
<dbReference type="SMART" id="SM00184">
    <property type="entry name" value="RING"/>
    <property type="match status" value="1"/>
</dbReference>
<sequence>MSLKEEPESKSKRKRSESPEFTSTIGLHEHTDFSKESDHEHKNKRTKSERAHSPAPSYRSDLSMDPPTNFKSGETFGLNLRVKSERAASPAPSYMSLKTDLSMDPPTNYKDFLLDTRSERAPSPTLSLWSDWSAEPSANWKTEDTFPLDSKLRTSHHFKCPLCKSMLKDPVSISCGHNYCRGCINEFWDNRAGVYGCPQCGNPSETRPVLNTNAALDEVVKSLQQAGFSPVLPPQSYAGPEDVACDYCTEEKLKAVKCCLTCVMSLCETHVKSHYTIAALQKHTLSDVTGDKKSGPSEQHQNTDDSFSSTGQQDQTDTTQDVIEEEVGSISESTLNVCTSDMEVNKDTDVRSLALLCSKLQQDVAGLKKSLSNLNEKNTKKERYFEEDEEYNGEEEEEEDDDDHDDEEYNEKDFDEELDGDEDSLNGAEGYTDEEEEKEDSYDVYIEDYDDVDYDYSEDCDDEESSTEDEDYDEYN</sequence>
<dbReference type="Proteomes" id="UP000515129">
    <property type="component" value="Chromosome 8"/>
</dbReference>
<keyword evidence="3" id="KW-0862">Zinc</keyword>
<name>A0A6P6Q1S8_CARAU</name>
<gene>
    <name evidence="8" type="primary">LOC113107729</name>
</gene>
<dbReference type="PANTHER" id="PTHR25465">
    <property type="entry name" value="B-BOX DOMAIN CONTAINING"/>
    <property type="match status" value="1"/>
</dbReference>
<dbReference type="CDD" id="cd16601">
    <property type="entry name" value="RING-HC_TRIM39_C-IV"/>
    <property type="match status" value="1"/>
</dbReference>
<dbReference type="InterPro" id="IPR001841">
    <property type="entry name" value="Znf_RING"/>
</dbReference>
<feature type="domain" description="RING-type" evidence="6">
    <location>
        <begin position="160"/>
        <end position="200"/>
    </location>
</feature>
<dbReference type="Gene3D" id="4.10.830.40">
    <property type="match status" value="1"/>
</dbReference>
<keyword evidence="7" id="KW-1185">Reference proteome</keyword>
<feature type="compositionally biased region" description="Acidic residues" evidence="5">
    <location>
        <begin position="431"/>
        <end position="476"/>
    </location>
</feature>
<dbReference type="CDD" id="cd19802">
    <property type="entry name" value="Bbox1_TRIM8-like"/>
    <property type="match status" value="1"/>
</dbReference>
<evidence type="ECO:0000256" key="2">
    <source>
        <dbReference type="ARBA" id="ARBA00022771"/>
    </source>
</evidence>
<dbReference type="InterPro" id="IPR051051">
    <property type="entry name" value="E3_ubiq-ligase_TRIM/RNF"/>
</dbReference>
<dbReference type="PROSITE" id="PS50089">
    <property type="entry name" value="ZF_RING_2"/>
    <property type="match status" value="1"/>
</dbReference>